<evidence type="ECO:0000256" key="2">
    <source>
        <dbReference type="ARBA" id="ARBA00023239"/>
    </source>
</evidence>
<dbReference type="RefSeq" id="WP_284101669.1">
    <property type="nucleotide sequence ID" value="NZ_JARRAF010000018.1"/>
</dbReference>
<reference evidence="3" key="1">
    <citation type="submission" date="2023-03" db="EMBL/GenBank/DDBJ databases">
        <title>Chitinimonas shenzhenensis gen. nov., sp. nov., a novel member of family Burkholderiaceae isolated from activated sludge collected in Shen Zhen, China.</title>
        <authorList>
            <person name="Wang X."/>
        </authorList>
    </citation>
    <scope>NUCLEOTIDE SEQUENCE</scope>
    <source>
        <strain evidence="3">DQS-5</strain>
    </source>
</reference>
<protein>
    <submittedName>
        <fullName evidence="3">CbiX/SirB N-terminal domain-containing protein</fullName>
    </submittedName>
</protein>
<keyword evidence="4" id="KW-1185">Reference proteome</keyword>
<accession>A0ABT7DZ73</accession>
<name>A0ABT7DZ73_9NEIS</name>
<keyword evidence="1" id="KW-0479">Metal-binding</keyword>
<evidence type="ECO:0000256" key="1">
    <source>
        <dbReference type="ARBA" id="ARBA00022723"/>
    </source>
</evidence>
<evidence type="ECO:0000313" key="3">
    <source>
        <dbReference type="EMBL" id="MDK2125360.1"/>
    </source>
</evidence>
<dbReference type="PANTHER" id="PTHR33542">
    <property type="entry name" value="SIROHYDROCHLORIN FERROCHELATASE, CHLOROPLASTIC"/>
    <property type="match status" value="1"/>
</dbReference>
<evidence type="ECO:0000313" key="4">
    <source>
        <dbReference type="Proteomes" id="UP001172778"/>
    </source>
</evidence>
<dbReference type="InterPro" id="IPR050963">
    <property type="entry name" value="Sirohydro_Cobaltochel/CbiX"/>
</dbReference>
<keyword evidence="2" id="KW-0456">Lyase</keyword>
<dbReference type="SUPFAM" id="SSF53800">
    <property type="entry name" value="Chelatase"/>
    <property type="match status" value="1"/>
</dbReference>
<dbReference type="InterPro" id="IPR002762">
    <property type="entry name" value="CbiX-like"/>
</dbReference>
<organism evidence="3 4">
    <name type="scientific">Parachitinimonas caeni</name>
    <dbReference type="NCBI Taxonomy" id="3031301"/>
    <lineage>
        <taxon>Bacteria</taxon>
        <taxon>Pseudomonadati</taxon>
        <taxon>Pseudomonadota</taxon>
        <taxon>Betaproteobacteria</taxon>
        <taxon>Neisseriales</taxon>
        <taxon>Chitinibacteraceae</taxon>
        <taxon>Parachitinimonas</taxon>
    </lineage>
</organism>
<sequence>MPHTAIVLFAHGARDPQWAQPFEQLADALRQRRPEAKVEIAYLELMQPSLANCIAALATAGISDILVVPAFMARGGHLKRDLPTLLDSIRQQHPQLHIQESPALGESPVVQAAMANWICDYAGSSHTS</sequence>
<gene>
    <name evidence="3" type="ORF">PZA18_14990</name>
</gene>
<proteinExistence type="predicted"/>
<dbReference type="EMBL" id="JARRAF010000018">
    <property type="protein sequence ID" value="MDK2125360.1"/>
    <property type="molecule type" value="Genomic_DNA"/>
</dbReference>
<dbReference type="Proteomes" id="UP001172778">
    <property type="component" value="Unassembled WGS sequence"/>
</dbReference>
<comment type="caution">
    <text evidence="3">The sequence shown here is derived from an EMBL/GenBank/DDBJ whole genome shotgun (WGS) entry which is preliminary data.</text>
</comment>
<dbReference type="PANTHER" id="PTHR33542:SF3">
    <property type="entry name" value="SIROHYDROCHLORIN FERROCHELATASE, CHLOROPLASTIC"/>
    <property type="match status" value="1"/>
</dbReference>
<dbReference type="Gene3D" id="3.40.50.1400">
    <property type="match status" value="1"/>
</dbReference>
<dbReference type="CDD" id="cd03416">
    <property type="entry name" value="CbiX_SirB_N"/>
    <property type="match status" value="1"/>
</dbReference>
<dbReference type="Pfam" id="PF01903">
    <property type="entry name" value="CbiX"/>
    <property type="match status" value="1"/>
</dbReference>